<dbReference type="OrthoDB" id="9815778at2"/>
<dbReference type="Proteomes" id="UP000305282">
    <property type="component" value="Unassembled WGS sequence"/>
</dbReference>
<comment type="caution">
    <text evidence="2">The sequence shown here is derived from an EMBL/GenBank/DDBJ whole genome shotgun (WGS) entry which is preliminary data.</text>
</comment>
<dbReference type="CDD" id="cd13399">
    <property type="entry name" value="Slt35-like"/>
    <property type="match status" value="1"/>
</dbReference>
<dbReference type="PANTHER" id="PTHR37423">
    <property type="entry name" value="SOLUBLE LYTIC MUREIN TRANSGLYCOSYLASE-RELATED"/>
    <property type="match status" value="1"/>
</dbReference>
<evidence type="ECO:0000259" key="1">
    <source>
        <dbReference type="Pfam" id="PF01464"/>
    </source>
</evidence>
<dbReference type="SUPFAM" id="SSF53955">
    <property type="entry name" value="Lysozyme-like"/>
    <property type="match status" value="1"/>
</dbReference>
<keyword evidence="3" id="KW-1185">Reference proteome</keyword>
<sequence>MIHRLPPRALLAALLAVTLVAGCGVLRRIHRVPDDLIPVFQAAATAYGILTPAQLAAQARVESKFNPKAVSNAGARGIMQFLPTTWKDFGLDGNDDGVADPLNPRDAILSAAYYESRLAELLAHLPGDRVSLVLAAYNAGPDTVRLAGGIPDIGETRAYVTKVRDWADAFSDQL</sequence>
<evidence type="ECO:0000313" key="3">
    <source>
        <dbReference type="Proteomes" id="UP000305282"/>
    </source>
</evidence>
<name>A0A4S5ET87_9ACTN</name>
<gene>
    <name evidence="2" type="ORF">E7Y31_05225</name>
</gene>
<protein>
    <submittedName>
        <fullName evidence="2">Lytic transglycosylase domain-containing protein</fullName>
    </submittedName>
</protein>
<dbReference type="RefSeq" id="WP_136447182.1">
    <property type="nucleotide sequence ID" value="NZ_CADCWT010000029.1"/>
</dbReference>
<proteinExistence type="predicted"/>
<evidence type="ECO:0000313" key="2">
    <source>
        <dbReference type="EMBL" id="THJ75483.1"/>
    </source>
</evidence>
<reference evidence="2 3" key="1">
    <citation type="submission" date="2019-04" db="EMBL/GenBank/DDBJ databases">
        <title>Draft genome sequences for three unisolated Alnus-infective Frankia Sp+ strains, AgTrS, AiOr and AvVan, the first sequenced Frankia strains able to sporulate in-planta.</title>
        <authorList>
            <person name="Bethencourt L."/>
            <person name="Vautrin F."/>
            <person name="Taib N."/>
            <person name="Dubost A."/>
            <person name="Castro-Garcia L."/>
            <person name="Imbaud O."/>
            <person name="Abrouk D."/>
            <person name="Fournier P."/>
            <person name="Briolay J."/>
            <person name="Nguyen A."/>
            <person name="Normand P."/>
            <person name="Fernandez M.P."/>
            <person name="Brochier-Armanet C."/>
            <person name="Herrera-Belaroussi A."/>
        </authorList>
    </citation>
    <scope>NUCLEOTIDE SEQUENCE [LARGE SCALE GENOMIC DNA]</scope>
    <source>
        <strain evidence="2 3">AvVan</strain>
    </source>
</reference>
<accession>A0A4S5ET87</accession>
<dbReference type="InterPro" id="IPR023346">
    <property type="entry name" value="Lysozyme-like_dom_sf"/>
</dbReference>
<feature type="domain" description="Transglycosylase SLT" evidence="1">
    <location>
        <begin position="40"/>
        <end position="148"/>
    </location>
</feature>
<organism evidence="2 3">
    <name type="scientific">Candidatus Frankia alpina</name>
    <dbReference type="NCBI Taxonomy" id="2699483"/>
    <lineage>
        <taxon>Bacteria</taxon>
        <taxon>Bacillati</taxon>
        <taxon>Actinomycetota</taxon>
        <taxon>Actinomycetes</taxon>
        <taxon>Frankiales</taxon>
        <taxon>Frankiaceae</taxon>
        <taxon>Frankia</taxon>
    </lineage>
</organism>
<dbReference type="EMBL" id="SSXH01000075">
    <property type="protein sequence ID" value="THJ75483.1"/>
    <property type="molecule type" value="Genomic_DNA"/>
</dbReference>
<dbReference type="Gene3D" id="1.10.530.10">
    <property type="match status" value="1"/>
</dbReference>
<dbReference type="Pfam" id="PF01464">
    <property type="entry name" value="SLT"/>
    <property type="match status" value="1"/>
</dbReference>
<dbReference type="PANTHER" id="PTHR37423:SF2">
    <property type="entry name" value="MEMBRANE-BOUND LYTIC MUREIN TRANSGLYCOSYLASE C"/>
    <property type="match status" value="1"/>
</dbReference>
<dbReference type="InterPro" id="IPR008258">
    <property type="entry name" value="Transglycosylase_SLT_dom_1"/>
</dbReference>
<dbReference type="PROSITE" id="PS51257">
    <property type="entry name" value="PROKAR_LIPOPROTEIN"/>
    <property type="match status" value="1"/>
</dbReference>
<dbReference type="AlphaFoldDB" id="A0A4S5ET87"/>